<dbReference type="Gene3D" id="3.40.50.10320">
    <property type="entry name" value="LmbE-like"/>
    <property type="match status" value="1"/>
</dbReference>
<dbReference type="InterPro" id="IPR003737">
    <property type="entry name" value="GlcNAc_PI_deacetylase-related"/>
</dbReference>
<reference evidence="1 2" key="1">
    <citation type="journal article" date="2015" name="Genome Announc.">
        <title>Draft Genome Sequence of a Heterotrophic Facultative Anaerobic Thermophilic Bacterium, Ardenticatena maritima Strain 110ST.</title>
        <authorList>
            <person name="Kawaichi S."/>
            <person name="Yoshida T."/>
            <person name="Sako Y."/>
            <person name="Nakamura R."/>
        </authorList>
    </citation>
    <scope>NUCLEOTIDE SEQUENCE [LARGE SCALE GENOMIC DNA]</scope>
    <source>
        <strain evidence="1 2">110S</strain>
    </source>
</reference>
<dbReference type="InParanoid" id="A0A0M8KBE7"/>
<dbReference type="FunCoup" id="A0A0M8KBE7">
    <property type="interactions" value="5"/>
</dbReference>
<dbReference type="EMBL" id="BBZA01000289">
    <property type="protein sequence ID" value="GAP64582.1"/>
    <property type="molecule type" value="Genomic_DNA"/>
</dbReference>
<protein>
    <recommendedName>
        <fullName evidence="3">GlcNAc-PI de-N-acetylase</fullName>
    </recommendedName>
</protein>
<comment type="caution">
    <text evidence="1">The sequence shown here is derived from an EMBL/GenBank/DDBJ whole genome shotgun (WGS) entry which is preliminary data.</text>
</comment>
<dbReference type="PANTHER" id="PTHR12993:SF11">
    <property type="entry name" value="N-ACETYLGLUCOSAMINYL-PHOSPHATIDYLINOSITOL DE-N-ACETYLASE"/>
    <property type="match status" value="1"/>
</dbReference>
<evidence type="ECO:0000313" key="1">
    <source>
        <dbReference type="EMBL" id="GAP64582.1"/>
    </source>
</evidence>
<dbReference type="GO" id="GO:0016811">
    <property type="term" value="F:hydrolase activity, acting on carbon-nitrogen (but not peptide) bonds, in linear amides"/>
    <property type="evidence" value="ECO:0007669"/>
    <property type="project" value="TreeGrafter"/>
</dbReference>
<reference evidence="2" key="2">
    <citation type="submission" date="2015-08" db="EMBL/GenBank/DDBJ databases">
        <title>Draft Genome Sequence of a Heterotrophic Facultative Anaerobic Bacterium Ardenticatena maritima Strain 110S.</title>
        <authorList>
            <person name="Kawaichi S."/>
            <person name="Yoshida T."/>
            <person name="Sako Y."/>
            <person name="Nakamura R."/>
        </authorList>
    </citation>
    <scope>NUCLEOTIDE SEQUENCE [LARGE SCALE GENOMIC DNA]</scope>
    <source>
        <strain evidence="2">110S</strain>
    </source>
</reference>
<sequence length="249" mass="27208">MGGDVRPTLIVVTAHPDDEAFGFGGTLARYGWQRVRTVLVTLTDGAAGQTGGLVPQANLAARRQAELYHSARILGVSHVEQWGAPDGALNTVPPESLVARLLALFRAERPAVIATFGPEGGGNQHPDHQAASALVTAAWRRWREDAPQTRLAYITVAPSVAEQSDIPYSHAHVRVDISAALAVKRAAFYAHRTQKGDRAYYEAYQQAQGPFEWFHLVDETPPARWNDLFTNLPVQPKEAPITFLAEESE</sequence>
<keyword evidence="2" id="KW-1185">Reference proteome</keyword>
<dbReference type="Pfam" id="PF02585">
    <property type="entry name" value="PIG-L"/>
    <property type="match status" value="1"/>
</dbReference>
<gene>
    <name evidence="1" type="ORF">ARMA_3005</name>
</gene>
<name>A0A0M8KBE7_9CHLR</name>
<dbReference type="SUPFAM" id="SSF102588">
    <property type="entry name" value="LmbE-like"/>
    <property type="match status" value="1"/>
</dbReference>
<evidence type="ECO:0000313" key="2">
    <source>
        <dbReference type="Proteomes" id="UP000037784"/>
    </source>
</evidence>
<proteinExistence type="predicted"/>
<dbReference type="PANTHER" id="PTHR12993">
    <property type="entry name" value="N-ACETYLGLUCOSAMINYL-PHOSPHATIDYLINOSITOL DE-N-ACETYLASE-RELATED"/>
    <property type="match status" value="1"/>
</dbReference>
<dbReference type="Proteomes" id="UP000037784">
    <property type="component" value="Unassembled WGS sequence"/>
</dbReference>
<accession>A0A0M8KBE7</accession>
<evidence type="ECO:0008006" key="3">
    <source>
        <dbReference type="Google" id="ProtNLM"/>
    </source>
</evidence>
<organism evidence="1 2">
    <name type="scientific">Ardenticatena maritima</name>
    <dbReference type="NCBI Taxonomy" id="872965"/>
    <lineage>
        <taxon>Bacteria</taxon>
        <taxon>Bacillati</taxon>
        <taxon>Chloroflexota</taxon>
        <taxon>Ardenticatenia</taxon>
        <taxon>Ardenticatenales</taxon>
        <taxon>Ardenticatenaceae</taxon>
        <taxon>Ardenticatena</taxon>
    </lineage>
</organism>
<dbReference type="AlphaFoldDB" id="A0A0M8KBE7"/>
<dbReference type="InterPro" id="IPR024078">
    <property type="entry name" value="LmbE-like_dom_sf"/>
</dbReference>